<gene>
    <name evidence="2" type="ORF">METZ01_LOCUS206086</name>
</gene>
<proteinExistence type="predicted"/>
<protein>
    <submittedName>
        <fullName evidence="2">Uncharacterized protein</fullName>
    </submittedName>
</protein>
<feature type="non-terminal residue" evidence="2">
    <location>
        <position position="57"/>
    </location>
</feature>
<accession>A0A382ESC1</accession>
<dbReference type="EMBL" id="UINC01045912">
    <property type="protein sequence ID" value="SVB53232.1"/>
    <property type="molecule type" value="Genomic_DNA"/>
</dbReference>
<organism evidence="2">
    <name type="scientific">marine metagenome</name>
    <dbReference type="NCBI Taxonomy" id="408172"/>
    <lineage>
        <taxon>unclassified sequences</taxon>
        <taxon>metagenomes</taxon>
        <taxon>ecological metagenomes</taxon>
    </lineage>
</organism>
<sequence length="57" mass="6546">MTISIGQLEERKKTLAEDFNTISKRIQDSEKELVTLRNNRNALAGALQQVNLFLQEE</sequence>
<reference evidence="2" key="1">
    <citation type="submission" date="2018-05" db="EMBL/GenBank/DDBJ databases">
        <authorList>
            <person name="Lanie J.A."/>
            <person name="Ng W.-L."/>
            <person name="Kazmierczak K.M."/>
            <person name="Andrzejewski T.M."/>
            <person name="Davidsen T.M."/>
            <person name="Wayne K.J."/>
            <person name="Tettelin H."/>
            <person name="Glass J.I."/>
            <person name="Rusch D."/>
            <person name="Podicherti R."/>
            <person name="Tsui H.-C.T."/>
            <person name="Winkler M.E."/>
        </authorList>
    </citation>
    <scope>NUCLEOTIDE SEQUENCE</scope>
</reference>
<keyword evidence="1" id="KW-0175">Coiled coil</keyword>
<feature type="coiled-coil region" evidence="1">
    <location>
        <begin position="19"/>
        <end position="46"/>
    </location>
</feature>
<evidence type="ECO:0000313" key="2">
    <source>
        <dbReference type="EMBL" id="SVB53232.1"/>
    </source>
</evidence>
<dbReference type="AlphaFoldDB" id="A0A382ESC1"/>
<evidence type="ECO:0000256" key="1">
    <source>
        <dbReference type="SAM" id="Coils"/>
    </source>
</evidence>
<name>A0A382ESC1_9ZZZZ</name>